<evidence type="ECO:0000313" key="1">
    <source>
        <dbReference type="EMBL" id="MDA0162799.1"/>
    </source>
</evidence>
<dbReference type="GO" id="GO:0005975">
    <property type="term" value="P:carbohydrate metabolic process"/>
    <property type="evidence" value="ECO:0007669"/>
    <property type="project" value="UniProtKB-ARBA"/>
</dbReference>
<protein>
    <submittedName>
        <fullName evidence="1">Uncharacterized protein</fullName>
    </submittedName>
</protein>
<dbReference type="AlphaFoldDB" id="A0A9X3MU94"/>
<organism evidence="1 2">
    <name type="scientific">Solirubrobacter ginsenosidimutans</name>
    <dbReference type="NCBI Taxonomy" id="490573"/>
    <lineage>
        <taxon>Bacteria</taxon>
        <taxon>Bacillati</taxon>
        <taxon>Actinomycetota</taxon>
        <taxon>Thermoleophilia</taxon>
        <taxon>Solirubrobacterales</taxon>
        <taxon>Solirubrobacteraceae</taxon>
        <taxon>Solirubrobacter</taxon>
    </lineage>
</organism>
<dbReference type="InterPro" id="IPR013783">
    <property type="entry name" value="Ig-like_fold"/>
</dbReference>
<dbReference type="PROSITE" id="PS51257">
    <property type="entry name" value="PROKAR_LIPOPROTEIN"/>
    <property type="match status" value="1"/>
</dbReference>
<comment type="caution">
    <text evidence="1">The sequence shown here is derived from an EMBL/GenBank/DDBJ whole genome shotgun (WGS) entry which is preliminary data.</text>
</comment>
<keyword evidence="2" id="KW-1185">Reference proteome</keyword>
<accession>A0A9X3MU94</accession>
<dbReference type="Gene3D" id="2.60.40.10">
    <property type="entry name" value="Immunoglobulins"/>
    <property type="match status" value="1"/>
</dbReference>
<name>A0A9X3MU94_9ACTN</name>
<evidence type="ECO:0000313" key="2">
    <source>
        <dbReference type="Proteomes" id="UP001149140"/>
    </source>
</evidence>
<gene>
    <name evidence="1" type="ORF">OM076_21175</name>
</gene>
<sequence>MRRAVIVLAVLATGCGAAERQDADEPSGEFKVQIVSATFPKRQHIAESVQLRVRVKNADDETLRNVAVTVETKPVEGNAAISFGQRSNDPALADSGRPIWVLDAGPVGGDVVTVNTWSAGTLGPGESKVLVWKLVASRAGRFTVDYRVSPGLTGRATAAQGDTSGSFDVTIADLPVPARVGADGRVTRAALR</sequence>
<dbReference type="Proteomes" id="UP001149140">
    <property type="component" value="Unassembled WGS sequence"/>
</dbReference>
<dbReference type="EMBL" id="JAPDOD010000020">
    <property type="protein sequence ID" value="MDA0162799.1"/>
    <property type="molecule type" value="Genomic_DNA"/>
</dbReference>
<reference evidence="1" key="1">
    <citation type="submission" date="2022-10" db="EMBL/GenBank/DDBJ databases">
        <title>The WGS of Solirubrobacter ginsenosidimutans DSM 21036.</title>
        <authorList>
            <person name="Jiang Z."/>
        </authorList>
    </citation>
    <scope>NUCLEOTIDE SEQUENCE</scope>
    <source>
        <strain evidence="1">DSM 21036</strain>
    </source>
</reference>
<dbReference type="RefSeq" id="WP_270042034.1">
    <property type="nucleotide sequence ID" value="NZ_JAPDOD010000020.1"/>
</dbReference>
<proteinExistence type="predicted"/>